<dbReference type="PANTHER" id="PTHR32133">
    <property type="entry name" value="OS07G0120400 PROTEIN"/>
    <property type="match status" value="1"/>
</dbReference>
<dbReference type="AlphaFoldDB" id="A0A8T0VDN5"/>
<dbReference type="Proteomes" id="UP000823388">
    <property type="component" value="Chromosome 2N"/>
</dbReference>
<evidence type="ECO:0000313" key="2">
    <source>
        <dbReference type="EMBL" id="KAG2631374.1"/>
    </source>
</evidence>
<gene>
    <name evidence="2" type="ORF">PVAP13_2NG187500</name>
</gene>
<keyword evidence="3" id="KW-1185">Reference proteome</keyword>
<reference evidence="2" key="1">
    <citation type="submission" date="2020-05" db="EMBL/GenBank/DDBJ databases">
        <title>WGS assembly of Panicum virgatum.</title>
        <authorList>
            <person name="Lovell J.T."/>
            <person name="Jenkins J."/>
            <person name="Shu S."/>
            <person name="Juenger T.E."/>
            <person name="Schmutz J."/>
        </authorList>
    </citation>
    <scope>NUCLEOTIDE SEQUENCE</scope>
    <source>
        <strain evidence="2">AP13</strain>
    </source>
</reference>
<proteinExistence type="predicted"/>
<dbReference type="Gene3D" id="1.20.1280.50">
    <property type="match status" value="1"/>
</dbReference>
<protein>
    <recommendedName>
        <fullName evidence="1">F-box domain-containing protein</fullName>
    </recommendedName>
</protein>
<name>A0A8T0VDN5_PANVG</name>
<comment type="caution">
    <text evidence="2">The sequence shown here is derived from an EMBL/GenBank/DDBJ whole genome shotgun (WGS) entry which is preliminary data.</text>
</comment>
<dbReference type="InterPro" id="IPR036047">
    <property type="entry name" value="F-box-like_dom_sf"/>
</dbReference>
<feature type="domain" description="F-box" evidence="1">
    <location>
        <begin position="17"/>
        <end position="52"/>
    </location>
</feature>
<sequence length="302" mass="33341">MAPPRQPPELIDDAVAEILLRIPPDEPADLFRASLVCKLWLRIACDPAFLRRYRAFHRGAPLLGFFYRVRCPSRSPLFIPTTAASPSLRPPAYDDHNWLVVDCRHGRVLLRNRKSDKTSFSLWDPITGSRDELPPLDIWCTLYSAVVLCAVAGCDHRDCHGGPLLVVCVGNGYGGKAVRAFSKIDLPGMYGKEVLMQNEDGSLGFAGVSGSRLHLWSRMVNPEGVTGWLQQRVIKLKISPKAFAFGFAEGAGVFFMSTKAGAFTIEPKSGRVRRAGESRDYCAFFPFISFFTPGTAPAFACL</sequence>
<accession>A0A8T0VDN5</accession>
<dbReference type="PANTHER" id="PTHR32133:SF291">
    <property type="entry name" value="F-BOX DOMAIN-CONTAINING PROTEIN"/>
    <property type="match status" value="1"/>
</dbReference>
<dbReference type="SUPFAM" id="SSF81383">
    <property type="entry name" value="F-box domain"/>
    <property type="match status" value="1"/>
</dbReference>
<evidence type="ECO:0000259" key="1">
    <source>
        <dbReference type="Pfam" id="PF12937"/>
    </source>
</evidence>
<dbReference type="Pfam" id="PF12937">
    <property type="entry name" value="F-box-like"/>
    <property type="match status" value="1"/>
</dbReference>
<evidence type="ECO:0000313" key="3">
    <source>
        <dbReference type="Proteomes" id="UP000823388"/>
    </source>
</evidence>
<organism evidence="2 3">
    <name type="scientific">Panicum virgatum</name>
    <name type="common">Blackwell switchgrass</name>
    <dbReference type="NCBI Taxonomy" id="38727"/>
    <lineage>
        <taxon>Eukaryota</taxon>
        <taxon>Viridiplantae</taxon>
        <taxon>Streptophyta</taxon>
        <taxon>Embryophyta</taxon>
        <taxon>Tracheophyta</taxon>
        <taxon>Spermatophyta</taxon>
        <taxon>Magnoliopsida</taxon>
        <taxon>Liliopsida</taxon>
        <taxon>Poales</taxon>
        <taxon>Poaceae</taxon>
        <taxon>PACMAD clade</taxon>
        <taxon>Panicoideae</taxon>
        <taxon>Panicodae</taxon>
        <taxon>Paniceae</taxon>
        <taxon>Panicinae</taxon>
        <taxon>Panicum</taxon>
        <taxon>Panicum sect. Hiantes</taxon>
    </lineage>
</organism>
<dbReference type="EMBL" id="CM029040">
    <property type="protein sequence ID" value="KAG2631374.1"/>
    <property type="molecule type" value="Genomic_DNA"/>
</dbReference>
<dbReference type="InterPro" id="IPR001810">
    <property type="entry name" value="F-box_dom"/>
</dbReference>